<dbReference type="AlphaFoldDB" id="A0AAN7ZGI0"/>
<name>A0AAN7ZGI0_9COLE</name>
<organism evidence="7 8">
    <name type="scientific">Pyrocoelia pectoralis</name>
    <dbReference type="NCBI Taxonomy" id="417401"/>
    <lineage>
        <taxon>Eukaryota</taxon>
        <taxon>Metazoa</taxon>
        <taxon>Ecdysozoa</taxon>
        <taxon>Arthropoda</taxon>
        <taxon>Hexapoda</taxon>
        <taxon>Insecta</taxon>
        <taxon>Pterygota</taxon>
        <taxon>Neoptera</taxon>
        <taxon>Endopterygota</taxon>
        <taxon>Coleoptera</taxon>
        <taxon>Polyphaga</taxon>
        <taxon>Elateriformia</taxon>
        <taxon>Elateroidea</taxon>
        <taxon>Lampyridae</taxon>
        <taxon>Lampyrinae</taxon>
        <taxon>Pyrocoelia</taxon>
    </lineage>
</organism>
<evidence type="ECO:0000256" key="5">
    <source>
        <dbReference type="PIRNR" id="PIRNR023381"/>
    </source>
</evidence>
<evidence type="ECO:0000313" key="8">
    <source>
        <dbReference type="Proteomes" id="UP001329430"/>
    </source>
</evidence>
<dbReference type="PANTHER" id="PTHR12226:SF3">
    <property type="entry name" value="SOLUTE CARRIER FAMILY 66 MEMBER 3"/>
    <property type="match status" value="1"/>
</dbReference>
<feature type="transmembrane region" description="Helical" evidence="6">
    <location>
        <begin position="12"/>
        <end position="32"/>
    </location>
</feature>
<evidence type="ECO:0000256" key="3">
    <source>
        <dbReference type="ARBA" id="ARBA00022989"/>
    </source>
</evidence>
<dbReference type="GO" id="GO:0016020">
    <property type="term" value="C:membrane"/>
    <property type="evidence" value="ECO:0007669"/>
    <property type="project" value="UniProtKB-SubCell"/>
</dbReference>
<keyword evidence="8" id="KW-1185">Reference proteome</keyword>
<proteinExistence type="predicted"/>
<sequence length="224" mass="25175">MVILKEEFSYVQLFSDFLSIVTISLCFILKIPQIINILKVKNTTGMNMIGLLMELSSYTIMMSYNYRNGYAILTYLEYPIILLQELILILCVLHYNKQLGLASVLGAGLYFAILFGFLSGVIPRELLTFLVPFCTPVGASSKVVQLLTILKSKNSECISVLTWFISAFTNLTRVFTIFVDSADVTLLLNFIVNVSLSSSIMIAAYYYKPAKGKYTEISKTKKVD</sequence>
<dbReference type="PANTHER" id="PTHR12226">
    <property type="entry name" value="MANNOSE-P-DOLICHOL UTILIZATION DEFECT 1 LEC35 -RELATED"/>
    <property type="match status" value="1"/>
</dbReference>
<evidence type="ECO:0000256" key="2">
    <source>
        <dbReference type="ARBA" id="ARBA00022692"/>
    </source>
</evidence>
<feature type="transmembrane region" description="Helical" evidence="6">
    <location>
        <begin position="129"/>
        <end position="150"/>
    </location>
</feature>
<dbReference type="Gene3D" id="1.20.1280.290">
    <property type="match status" value="2"/>
</dbReference>
<dbReference type="InterPro" id="IPR016817">
    <property type="entry name" value="MannP-dilichol_defect-1"/>
</dbReference>
<dbReference type="InterPro" id="IPR006603">
    <property type="entry name" value="PQ-loop_rpt"/>
</dbReference>
<dbReference type="EMBL" id="JAVRBK010000006">
    <property type="protein sequence ID" value="KAK5642902.1"/>
    <property type="molecule type" value="Genomic_DNA"/>
</dbReference>
<feature type="transmembrane region" description="Helical" evidence="6">
    <location>
        <begin position="157"/>
        <end position="178"/>
    </location>
</feature>
<protein>
    <recommendedName>
        <fullName evidence="5">Solute carrier family 66 member 3</fullName>
    </recommendedName>
</protein>
<keyword evidence="2 5" id="KW-0812">Transmembrane</keyword>
<dbReference type="PIRSF" id="PIRSF023381">
    <property type="entry name" value="MannP-dilichol_defect-1p"/>
    <property type="match status" value="1"/>
</dbReference>
<feature type="transmembrane region" description="Helical" evidence="6">
    <location>
        <begin position="184"/>
        <end position="207"/>
    </location>
</feature>
<accession>A0AAN7ZGI0</accession>
<feature type="transmembrane region" description="Helical" evidence="6">
    <location>
        <begin position="100"/>
        <end position="123"/>
    </location>
</feature>
<dbReference type="Proteomes" id="UP001329430">
    <property type="component" value="Chromosome 6"/>
</dbReference>
<comment type="subcellular location">
    <subcellularLocation>
        <location evidence="1 5">Membrane</location>
        <topology evidence="1 5">Multi-pass membrane protein</topology>
    </subcellularLocation>
</comment>
<feature type="transmembrane region" description="Helical" evidence="6">
    <location>
        <begin position="70"/>
        <end position="93"/>
    </location>
</feature>
<dbReference type="SMART" id="SM00679">
    <property type="entry name" value="CTNS"/>
    <property type="match status" value="2"/>
</dbReference>
<evidence type="ECO:0000313" key="7">
    <source>
        <dbReference type="EMBL" id="KAK5642902.1"/>
    </source>
</evidence>
<evidence type="ECO:0000256" key="6">
    <source>
        <dbReference type="SAM" id="Phobius"/>
    </source>
</evidence>
<dbReference type="Pfam" id="PF04193">
    <property type="entry name" value="PQ-loop"/>
    <property type="match status" value="1"/>
</dbReference>
<evidence type="ECO:0000256" key="1">
    <source>
        <dbReference type="ARBA" id="ARBA00004141"/>
    </source>
</evidence>
<keyword evidence="4 5" id="KW-0472">Membrane</keyword>
<gene>
    <name evidence="7" type="ORF">RI129_009069</name>
</gene>
<keyword evidence="3 5" id="KW-1133">Transmembrane helix</keyword>
<comment type="caution">
    <text evidence="7">The sequence shown here is derived from an EMBL/GenBank/DDBJ whole genome shotgun (WGS) entry which is preliminary data.</text>
</comment>
<reference evidence="7 8" key="1">
    <citation type="journal article" date="2024" name="Insects">
        <title>An Improved Chromosome-Level Genome Assembly of the Firefly Pyrocoelia pectoralis.</title>
        <authorList>
            <person name="Fu X."/>
            <person name="Meyer-Rochow V.B."/>
            <person name="Ballantyne L."/>
            <person name="Zhu X."/>
        </authorList>
    </citation>
    <scope>NUCLEOTIDE SEQUENCE [LARGE SCALE GENOMIC DNA]</scope>
    <source>
        <strain evidence="7">XCY_ONT2</strain>
    </source>
</reference>
<evidence type="ECO:0000256" key="4">
    <source>
        <dbReference type="ARBA" id="ARBA00023136"/>
    </source>
</evidence>